<evidence type="ECO:0000256" key="8">
    <source>
        <dbReference type="ARBA" id="ARBA00035676"/>
    </source>
</evidence>
<sequence length="278" mass="30476">MILINGVKASSVAVSDRAMQYGDGCFTTMLVEQGKVRLWPYHLARLQTALERLAISAPDWGALTESVHQLAADLCPPQEAVNSSSKAGIKILISRGSGGRGYSAAGCNDTQVVISTFAWPAHYTQWQHDGIALGVCRQSLAKAPMLAGLKHLNRLEQVMLKREVEQHGWVDALVCDVDGYVVETVASNIFWRKGDQVYSPALDTSGVEGVMRRHVIELLEAMGYHTRLVKAPIETVLAADEVFITNALMALVPINEINGISFRERSALVELNKRLYTC</sequence>
<dbReference type="SUPFAM" id="SSF56752">
    <property type="entry name" value="D-aminoacid aminotransferase-like PLP-dependent enzymes"/>
    <property type="match status" value="1"/>
</dbReference>
<dbReference type="PATRIC" id="fig|1195763.3.peg.404"/>
<dbReference type="NCBIfam" id="NF004761">
    <property type="entry name" value="PRK06092.1"/>
    <property type="match status" value="1"/>
</dbReference>
<dbReference type="GO" id="GO:0046656">
    <property type="term" value="P:folic acid biosynthetic process"/>
    <property type="evidence" value="ECO:0007669"/>
    <property type="project" value="UniProtKB-KW"/>
</dbReference>
<comment type="function">
    <text evidence="10">Involved in the biosynthesis of p-aminobenzoate (PABA), a precursor of tetrahydrofolate. Converts 4-amino-4-deoxychorismate into 4-aminobenzoate (PABA) and pyruvate.</text>
</comment>
<comment type="caution">
    <text evidence="13">The sequence shown here is derived from an EMBL/GenBank/DDBJ whole genome shotgun (WGS) entry which is preliminary data.</text>
</comment>
<comment type="catalytic activity">
    <reaction evidence="9">
        <text>4-amino-4-deoxychorismate = 4-aminobenzoate + pyruvate + H(+)</text>
        <dbReference type="Rhea" id="RHEA:16201"/>
        <dbReference type="ChEBI" id="CHEBI:15361"/>
        <dbReference type="ChEBI" id="CHEBI:15378"/>
        <dbReference type="ChEBI" id="CHEBI:17836"/>
        <dbReference type="ChEBI" id="CHEBI:58406"/>
        <dbReference type="EC" id="4.1.3.38"/>
    </reaction>
</comment>
<dbReference type="EC" id="4.1.3.38" evidence="8 12"/>
<evidence type="ECO:0000256" key="2">
    <source>
        <dbReference type="ARBA" id="ARBA00009320"/>
    </source>
</evidence>
<comment type="pathway">
    <text evidence="7">Cofactor biosynthesis; tetrahydrofolate biosynthesis; 4-aminobenzoate from chorismate: step 2/2.</text>
</comment>
<dbReference type="GO" id="GO:0030170">
    <property type="term" value="F:pyridoxal phosphate binding"/>
    <property type="evidence" value="ECO:0007669"/>
    <property type="project" value="InterPro"/>
</dbReference>
<dbReference type="GO" id="GO:0008696">
    <property type="term" value="F:4-amino-4-deoxychorismate lyase activity"/>
    <property type="evidence" value="ECO:0007669"/>
    <property type="project" value="UniProtKB-UniRule"/>
</dbReference>
<evidence type="ECO:0000256" key="3">
    <source>
        <dbReference type="ARBA" id="ARBA00011738"/>
    </source>
</evidence>
<gene>
    <name evidence="13" type="ORF">ABT56_01870</name>
</gene>
<keyword evidence="5" id="KW-0289">Folate biosynthesis</keyword>
<dbReference type="RefSeq" id="WP_047877138.1">
    <property type="nucleotide sequence ID" value="NZ_LDOT01000002.1"/>
</dbReference>
<dbReference type="GO" id="GO:0005829">
    <property type="term" value="C:cytosol"/>
    <property type="evidence" value="ECO:0007669"/>
    <property type="project" value="TreeGrafter"/>
</dbReference>
<comment type="cofactor">
    <cofactor evidence="1">
        <name>pyridoxal 5'-phosphate</name>
        <dbReference type="ChEBI" id="CHEBI:597326"/>
    </cofactor>
</comment>
<dbReference type="Gene3D" id="3.30.470.10">
    <property type="match status" value="1"/>
</dbReference>
<dbReference type="FunFam" id="3.20.10.10:FF:000002">
    <property type="entry name" value="D-alanine aminotransferase"/>
    <property type="match status" value="1"/>
</dbReference>
<accession>A0A0J1HBF9</accession>
<dbReference type="InterPro" id="IPR036038">
    <property type="entry name" value="Aminotransferase-like"/>
</dbReference>
<evidence type="ECO:0000256" key="11">
    <source>
        <dbReference type="ARBA" id="ARBA00069174"/>
    </source>
</evidence>
<dbReference type="CDD" id="cd01559">
    <property type="entry name" value="ADCL_like"/>
    <property type="match status" value="1"/>
</dbReference>
<proteinExistence type="inferred from homology"/>
<evidence type="ECO:0000256" key="7">
    <source>
        <dbReference type="ARBA" id="ARBA00035633"/>
    </source>
</evidence>
<name>A0A0J1HBF9_9GAMM</name>
<evidence type="ECO:0000313" key="13">
    <source>
        <dbReference type="EMBL" id="KLV08976.1"/>
    </source>
</evidence>
<dbReference type="Pfam" id="PF01063">
    <property type="entry name" value="Aminotran_4"/>
    <property type="match status" value="1"/>
</dbReference>
<evidence type="ECO:0000256" key="5">
    <source>
        <dbReference type="ARBA" id="ARBA00022909"/>
    </source>
</evidence>
<dbReference type="InterPro" id="IPR050571">
    <property type="entry name" value="Class-IV_PLP-Dep_Aminotrnsfr"/>
</dbReference>
<dbReference type="OrthoDB" id="9805628at2"/>
<evidence type="ECO:0000256" key="10">
    <source>
        <dbReference type="ARBA" id="ARBA00054027"/>
    </source>
</evidence>
<dbReference type="GO" id="GO:0008153">
    <property type="term" value="P:4-aminobenzoate biosynthetic process"/>
    <property type="evidence" value="ECO:0007669"/>
    <property type="project" value="UniProtKB-UniRule"/>
</dbReference>
<dbReference type="InterPro" id="IPR001544">
    <property type="entry name" value="Aminotrans_IV"/>
</dbReference>
<reference evidence="13 14" key="1">
    <citation type="submission" date="2015-05" db="EMBL/GenBank/DDBJ databases">
        <title>Photobacterium galathea sp. nov.</title>
        <authorList>
            <person name="Machado H."/>
            <person name="Gram L."/>
        </authorList>
    </citation>
    <scope>NUCLEOTIDE SEQUENCE [LARGE SCALE GENOMIC DNA]</scope>
    <source>
        <strain evidence="13 14">CGMCC 1.12159</strain>
    </source>
</reference>
<dbReference type="NCBIfam" id="TIGR03461">
    <property type="entry name" value="pabC_Proteo"/>
    <property type="match status" value="1"/>
</dbReference>
<dbReference type="AlphaFoldDB" id="A0A0J1HBF9"/>
<dbReference type="InterPro" id="IPR017824">
    <property type="entry name" value="Aminodeoxychorismate_lyase_IV"/>
</dbReference>
<dbReference type="Proteomes" id="UP000036097">
    <property type="component" value="Unassembled WGS sequence"/>
</dbReference>
<evidence type="ECO:0000256" key="12">
    <source>
        <dbReference type="NCBIfam" id="TIGR03461"/>
    </source>
</evidence>
<dbReference type="PANTHER" id="PTHR42743">
    <property type="entry name" value="AMINO-ACID AMINOTRANSFERASE"/>
    <property type="match status" value="1"/>
</dbReference>
<keyword evidence="4" id="KW-0663">Pyridoxal phosphate</keyword>
<dbReference type="InterPro" id="IPR043131">
    <property type="entry name" value="BCAT-like_N"/>
</dbReference>
<protein>
    <recommendedName>
        <fullName evidence="11 12">Aminodeoxychorismate lyase</fullName>
        <ecNumber evidence="8 12">4.1.3.38</ecNumber>
    </recommendedName>
</protein>
<comment type="subunit">
    <text evidence="3">Homodimer.</text>
</comment>
<evidence type="ECO:0000256" key="9">
    <source>
        <dbReference type="ARBA" id="ARBA00049529"/>
    </source>
</evidence>
<evidence type="ECO:0000256" key="6">
    <source>
        <dbReference type="ARBA" id="ARBA00023239"/>
    </source>
</evidence>
<evidence type="ECO:0000256" key="1">
    <source>
        <dbReference type="ARBA" id="ARBA00001933"/>
    </source>
</evidence>
<keyword evidence="14" id="KW-1185">Reference proteome</keyword>
<evidence type="ECO:0000313" key="14">
    <source>
        <dbReference type="Proteomes" id="UP000036097"/>
    </source>
</evidence>
<dbReference type="STRING" id="1195763.ABT56_01870"/>
<evidence type="ECO:0000256" key="4">
    <source>
        <dbReference type="ARBA" id="ARBA00022898"/>
    </source>
</evidence>
<organism evidence="13 14">
    <name type="scientific">Photobacterium aquae</name>
    <dbReference type="NCBI Taxonomy" id="1195763"/>
    <lineage>
        <taxon>Bacteria</taxon>
        <taxon>Pseudomonadati</taxon>
        <taxon>Pseudomonadota</taxon>
        <taxon>Gammaproteobacteria</taxon>
        <taxon>Vibrionales</taxon>
        <taxon>Vibrionaceae</taxon>
        <taxon>Photobacterium</taxon>
    </lineage>
</organism>
<keyword evidence="6 13" id="KW-0456">Lyase</keyword>
<dbReference type="EMBL" id="LDOT01000002">
    <property type="protein sequence ID" value="KLV08976.1"/>
    <property type="molecule type" value="Genomic_DNA"/>
</dbReference>
<dbReference type="PANTHER" id="PTHR42743:SF2">
    <property type="entry name" value="AMINODEOXYCHORISMATE LYASE"/>
    <property type="match status" value="1"/>
</dbReference>
<dbReference type="InterPro" id="IPR043132">
    <property type="entry name" value="BCAT-like_C"/>
</dbReference>
<comment type="similarity">
    <text evidence="2">Belongs to the class-IV pyridoxal-phosphate-dependent aminotransferase family.</text>
</comment>
<dbReference type="Gene3D" id="3.20.10.10">
    <property type="entry name" value="D-amino Acid Aminotransferase, subunit A, domain 2"/>
    <property type="match status" value="1"/>
</dbReference>